<feature type="region of interest" description="Disordered" evidence="9">
    <location>
        <begin position="774"/>
        <end position="836"/>
    </location>
</feature>
<evidence type="ECO:0000256" key="9">
    <source>
        <dbReference type="SAM" id="MobiDB-lite"/>
    </source>
</evidence>
<keyword evidence="6" id="KW-0511">Multifunctional enzyme</keyword>
<comment type="catalytic activity">
    <reaction evidence="8">
        <text>[GlcNAc-(1-&gt;4)-Mur2Ac(oyl-L-Ala-gamma-D-Glu-L-Lys-D-Ala-D-Ala)](n)-di-trans,octa-cis-undecaprenyl diphosphate + beta-D-GlcNAc-(1-&gt;4)-Mur2Ac(oyl-L-Ala-gamma-D-Glu-L-Lys-D-Ala-D-Ala)-di-trans,octa-cis-undecaprenyl diphosphate = [GlcNAc-(1-&gt;4)-Mur2Ac(oyl-L-Ala-gamma-D-Glu-L-Lys-D-Ala-D-Ala)](n+1)-di-trans,octa-cis-undecaprenyl diphosphate + di-trans,octa-cis-undecaprenyl diphosphate + H(+)</text>
        <dbReference type="Rhea" id="RHEA:23708"/>
        <dbReference type="Rhea" id="RHEA-COMP:9602"/>
        <dbReference type="Rhea" id="RHEA-COMP:9603"/>
        <dbReference type="ChEBI" id="CHEBI:15378"/>
        <dbReference type="ChEBI" id="CHEBI:58405"/>
        <dbReference type="ChEBI" id="CHEBI:60033"/>
        <dbReference type="ChEBI" id="CHEBI:78435"/>
        <dbReference type="EC" id="2.4.99.28"/>
    </reaction>
</comment>
<keyword evidence="10" id="KW-0472">Membrane</keyword>
<dbReference type="InterPro" id="IPR050396">
    <property type="entry name" value="Glycosyltr_51/Transpeptidase"/>
</dbReference>
<feature type="region of interest" description="Disordered" evidence="9">
    <location>
        <begin position="739"/>
        <end position="759"/>
    </location>
</feature>
<dbReference type="InterPro" id="IPR001264">
    <property type="entry name" value="Glyco_trans_51"/>
</dbReference>
<dbReference type="Gene3D" id="1.10.3810.10">
    <property type="entry name" value="Biosynthetic peptidoglycan transglycosylase-like"/>
    <property type="match status" value="1"/>
</dbReference>
<dbReference type="Pfam" id="PF00905">
    <property type="entry name" value="Transpeptidase"/>
    <property type="match status" value="1"/>
</dbReference>
<evidence type="ECO:0000256" key="1">
    <source>
        <dbReference type="ARBA" id="ARBA00022645"/>
    </source>
</evidence>
<evidence type="ECO:0000256" key="3">
    <source>
        <dbReference type="ARBA" id="ARBA00022676"/>
    </source>
</evidence>
<dbReference type="PROSITE" id="PS51178">
    <property type="entry name" value="PASTA"/>
    <property type="match status" value="1"/>
</dbReference>
<accession>A0ABP3NGG0</accession>
<dbReference type="Pfam" id="PF03793">
    <property type="entry name" value="PASTA"/>
    <property type="match status" value="1"/>
</dbReference>
<keyword evidence="1" id="KW-0121">Carboxypeptidase</keyword>
<organism evidence="12 13">
    <name type="scientific">Saccharopolyspora erythraea</name>
    <name type="common">Streptomyces erythraeus</name>
    <dbReference type="NCBI Taxonomy" id="1836"/>
    <lineage>
        <taxon>Bacteria</taxon>
        <taxon>Bacillati</taxon>
        <taxon>Actinomycetota</taxon>
        <taxon>Actinomycetes</taxon>
        <taxon>Pseudonocardiales</taxon>
        <taxon>Pseudonocardiaceae</taxon>
        <taxon>Saccharopolyspora</taxon>
    </lineage>
</organism>
<feature type="compositionally biased region" description="Low complexity" evidence="9">
    <location>
        <begin position="798"/>
        <end position="821"/>
    </location>
</feature>
<feature type="compositionally biased region" description="Pro residues" evidence="9">
    <location>
        <begin position="776"/>
        <end position="789"/>
    </location>
</feature>
<dbReference type="Pfam" id="PF00912">
    <property type="entry name" value="Transgly"/>
    <property type="match status" value="1"/>
</dbReference>
<dbReference type="InterPro" id="IPR001460">
    <property type="entry name" value="PCN-bd_Tpept"/>
</dbReference>
<feature type="compositionally biased region" description="Polar residues" evidence="9">
    <location>
        <begin position="741"/>
        <end position="757"/>
    </location>
</feature>
<sequence>MTLSHDLTPPYAERVRVRDGVLKLFGLCVLAGVLVAGLMFPVAGSLGVVSNRASDAVNNISAELMSQDPPLVTTVTDRAGTPIAYLFDQNRTPAAPDEIADTMKAAIIAIEDRRFYDHRGVDWAGTVRAALTNQMSGEIAQGGSTLTQQYVKNYQVHVVAAGDPVKQAKAIEQTPARKLREIRIALQLERRLGKEQLLARYLNVVPFGNQAYGVAAAARTYFNTTPDQLTIAQAALLAGMVNSPSALNPENNPAEALGRRNLVIDAMLAQHRITPEAAEEARTSPLGLARPLRGIPNGCIGAGPSDGFFCQYVIDYLGRSGFTEDQLKRGGYTIRTTLDHKATAAAKAAAERHVPKKTKGIANVMSVVEPGKEKHRVRALVANRDFGLDGTKGETAYALPSGIAKFGAGSVYKVFTAAAALERGMGIQTVIPSPPNYTSRVYKNGTAPYTVGNAEGVTPGPRTLQKALATSPNTAFVALQERVGLSETVDMAARLGMRQTLLAADKAGDPVPEGGTVQTQGEWMKQANIGAFTLGFAPTSPLELSNVAATIISGGTWCPPTPIEQILDRHGNPVSITEDSCEQAVDEALANALAVGMSMDDKPGGTAAAAASGAGWTRPMLGKTGTTEAHQSASFLGATPQFAGAVLTFSDGTSPQGICDSTPPTLCGANGGNIYGGKVPARTWYDAMNGVHEGLPVVPLPPTTKRYETGGSEAQVPNVVGHTAQRATEILQKAGYRVQEKSVNSQRRQGTVTSQTPRGFALPGELVTIAISTGYVPPPSVVTPPPLPTPGRGEPGRSGEPGFPEQPGQPGQPGEQWLPGLPGLPGGRQGEPGLPG</sequence>
<dbReference type="Proteomes" id="UP001500729">
    <property type="component" value="Unassembled WGS sequence"/>
</dbReference>
<dbReference type="InterPro" id="IPR023346">
    <property type="entry name" value="Lysozyme-like_dom_sf"/>
</dbReference>
<dbReference type="CDD" id="cd06577">
    <property type="entry name" value="PASTA_pknB"/>
    <property type="match status" value="1"/>
</dbReference>
<keyword evidence="10" id="KW-0812">Transmembrane</keyword>
<evidence type="ECO:0000313" key="12">
    <source>
        <dbReference type="EMBL" id="GAA0541706.1"/>
    </source>
</evidence>
<keyword evidence="4" id="KW-0808">Transferase</keyword>
<dbReference type="SUPFAM" id="SSF56601">
    <property type="entry name" value="beta-lactamase/transpeptidase-like"/>
    <property type="match status" value="1"/>
</dbReference>
<name>A0ABP3NGG0_SACER</name>
<dbReference type="SUPFAM" id="SSF53955">
    <property type="entry name" value="Lysozyme-like"/>
    <property type="match status" value="1"/>
</dbReference>
<dbReference type="PANTHER" id="PTHR32282">
    <property type="entry name" value="BINDING PROTEIN TRANSPEPTIDASE, PUTATIVE-RELATED"/>
    <property type="match status" value="1"/>
</dbReference>
<evidence type="ECO:0000256" key="7">
    <source>
        <dbReference type="ARBA" id="ARBA00034000"/>
    </source>
</evidence>
<dbReference type="InterPro" id="IPR036950">
    <property type="entry name" value="PBP_transglycosylase"/>
</dbReference>
<dbReference type="EMBL" id="BAAAGS010000033">
    <property type="protein sequence ID" value="GAA0541706.1"/>
    <property type="molecule type" value="Genomic_DNA"/>
</dbReference>
<dbReference type="InterPro" id="IPR012338">
    <property type="entry name" value="Beta-lactam/transpept-like"/>
</dbReference>
<reference evidence="13" key="1">
    <citation type="journal article" date="2019" name="Int. J. Syst. Evol. Microbiol.">
        <title>The Global Catalogue of Microorganisms (GCM) 10K type strain sequencing project: providing services to taxonomists for standard genome sequencing and annotation.</title>
        <authorList>
            <consortium name="The Broad Institute Genomics Platform"/>
            <consortium name="The Broad Institute Genome Sequencing Center for Infectious Disease"/>
            <person name="Wu L."/>
            <person name="Ma J."/>
        </authorList>
    </citation>
    <scope>NUCLEOTIDE SEQUENCE [LARGE SCALE GENOMIC DNA]</scope>
    <source>
        <strain evidence="13">JCM 10303</strain>
    </source>
</reference>
<feature type="domain" description="PASTA" evidence="11">
    <location>
        <begin position="710"/>
        <end position="773"/>
    </location>
</feature>
<keyword evidence="3" id="KW-0328">Glycosyltransferase</keyword>
<comment type="catalytic activity">
    <reaction evidence="7">
        <text>Preferential cleavage: (Ac)2-L-Lys-D-Ala-|-D-Ala. Also transpeptidation of peptidyl-alanyl moieties that are N-acyl substituents of D-alanine.</text>
        <dbReference type="EC" id="3.4.16.4"/>
    </reaction>
</comment>
<evidence type="ECO:0000259" key="11">
    <source>
        <dbReference type="PROSITE" id="PS51178"/>
    </source>
</evidence>
<evidence type="ECO:0000256" key="4">
    <source>
        <dbReference type="ARBA" id="ARBA00022679"/>
    </source>
</evidence>
<keyword evidence="2" id="KW-0645">Protease</keyword>
<dbReference type="Gene3D" id="3.30.10.20">
    <property type="match status" value="1"/>
</dbReference>
<dbReference type="PANTHER" id="PTHR32282:SF33">
    <property type="entry name" value="PEPTIDOGLYCAN GLYCOSYLTRANSFERASE"/>
    <property type="match status" value="1"/>
</dbReference>
<gene>
    <name evidence="12" type="ORF">GCM10009533_45940</name>
</gene>
<comment type="caution">
    <text evidence="12">The sequence shown here is derived from an EMBL/GenBank/DDBJ whole genome shotgun (WGS) entry which is preliminary data.</text>
</comment>
<evidence type="ECO:0000256" key="2">
    <source>
        <dbReference type="ARBA" id="ARBA00022670"/>
    </source>
</evidence>
<keyword evidence="13" id="KW-1185">Reference proteome</keyword>
<evidence type="ECO:0000256" key="5">
    <source>
        <dbReference type="ARBA" id="ARBA00022801"/>
    </source>
</evidence>
<evidence type="ECO:0000256" key="8">
    <source>
        <dbReference type="ARBA" id="ARBA00049902"/>
    </source>
</evidence>
<evidence type="ECO:0000313" key="13">
    <source>
        <dbReference type="Proteomes" id="UP001500729"/>
    </source>
</evidence>
<dbReference type="InterPro" id="IPR005543">
    <property type="entry name" value="PASTA_dom"/>
</dbReference>
<evidence type="ECO:0000256" key="10">
    <source>
        <dbReference type="SAM" id="Phobius"/>
    </source>
</evidence>
<proteinExistence type="predicted"/>
<feature type="transmembrane region" description="Helical" evidence="10">
    <location>
        <begin position="21"/>
        <end position="43"/>
    </location>
</feature>
<evidence type="ECO:0000256" key="6">
    <source>
        <dbReference type="ARBA" id="ARBA00023268"/>
    </source>
</evidence>
<keyword evidence="5" id="KW-0378">Hydrolase</keyword>
<keyword evidence="10" id="KW-1133">Transmembrane helix</keyword>
<dbReference type="Gene3D" id="3.40.710.10">
    <property type="entry name" value="DD-peptidase/beta-lactamase superfamily"/>
    <property type="match status" value="1"/>
</dbReference>
<dbReference type="SMART" id="SM00740">
    <property type="entry name" value="PASTA"/>
    <property type="match status" value="1"/>
</dbReference>
<protein>
    <submittedName>
        <fullName evidence="12">Transglycosylase domain-containing protein</fullName>
    </submittedName>
</protein>